<protein>
    <submittedName>
        <fullName evidence="1">Uncharacterized protein</fullName>
    </submittedName>
</protein>
<evidence type="ECO:0000313" key="2">
    <source>
        <dbReference type="Proteomes" id="UP000265520"/>
    </source>
</evidence>
<name>A0A392R956_9FABA</name>
<dbReference type="AlphaFoldDB" id="A0A392R956"/>
<evidence type="ECO:0000313" key="1">
    <source>
        <dbReference type="EMBL" id="MCI33111.1"/>
    </source>
</evidence>
<feature type="non-terminal residue" evidence="1">
    <location>
        <position position="66"/>
    </location>
</feature>
<dbReference type="Proteomes" id="UP000265520">
    <property type="component" value="Unassembled WGS sequence"/>
</dbReference>
<proteinExistence type="predicted"/>
<dbReference type="EMBL" id="LXQA010201625">
    <property type="protein sequence ID" value="MCI33111.1"/>
    <property type="molecule type" value="Genomic_DNA"/>
</dbReference>
<organism evidence="1 2">
    <name type="scientific">Trifolium medium</name>
    <dbReference type="NCBI Taxonomy" id="97028"/>
    <lineage>
        <taxon>Eukaryota</taxon>
        <taxon>Viridiplantae</taxon>
        <taxon>Streptophyta</taxon>
        <taxon>Embryophyta</taxon>
        <taxon>Tracheophyta</taxon>
        <taxon>Spermatophyta</taxon>
        <taxon>Magnoliopsida</taxon>
        <taxon>eudicotyledons</taxon>
        <taxon>Gunneridae</taxon>
        <taxon>Pentapetalae</taxon>
        <taxon>rosids</taxon>
        <taxon>fabids</taxon>
        <taxon>Fabales</taxon>
        <taxon>Fabaceae</taxon>
        <taxon>Papilionoideae</taxon>
        <taxon>50 kb inversion clade</taxon>
        <taxon>NPAAA clade</taxon>
        <taxon>Hologalegina</taxon>
        <taxon>IRL clade</taxon>
        <taxon>Trifolieae</taxon>
        <taxon>Trifolium</taxon>
    </lineage>
</organism>
<accession>A0A392R956</accession>
<sequence>MLCSVQCLFLYGSGAAAVTGSVLTVVVVAGQGCSFLGVWPWYWRFFRPTEVGKVFSTLSPRSGSLT</sequence>
<reference evidence="1 2" key="1">
    <citation type="journal article" date="2018" name="Front. Plant Sci.">
        <title>Red Clover (Trifolium pratense) and Zigzag Clover (T. medium) - A Picture of Genomic Similarities and Differences.</title>
        <authorList>
            <person name="Dluhosova J."/>
            <person name="Istvanek J."/>
            <person name="Nedelnik J."/>
            <person name="Repkova J."/>
        </authorList>
    </citation>
    <scope>NUCLEOTIDE SEQUENCE [LARGE SCALE GENOMIC DNA]</scope>
    <source>
        <strain evidence="2">cv. 10/8</strain>
        <tissue evidence="1">Leaf</tissue>
    </source>
</reference>
<comment type="caution">
    <text evidence="1">The sequence shown here is derived from an EMBL/GenBank/DDBJ whole genome shotgun (WGS) entry which is preliminary data.</text>
</comment>
<keyword evidence="2" id="KW-1185">Reference proteome</keyword>